<dbReference type="Proteomes" id="UP000031938">
    <property type="component" value="Unassembled WGS sequence"/>
</dbReference>
<name>A0A0C2W5V3_9BACL</name>
<reference evidence="1 2" key="1">
    <citation type="submission" date="2015-01" db="EMBL/GenBank/DDBJ databases">
        <title>Genome sequencing of Jeotgalibacillus soli.</title>
        <authorList>
            <person name="Goh K.M."/>
            <person name="Chan K.-G."/>
            <person name="Yaakop A.S."/>
            <person name="Ee R."/>
            <person name="Gan H.M."/>
            <person name="Chan C.S."/>
        </authorList>
    </citation>
    <scope>NUCLEOTIDE SEQUENCE [LARGE SCALE GENOMIC DNA]</scope>
    <source>
        <strain evidence="1 2">P9</strain>
    </source>
</reference>
<dbReference type="EMBL" id="JXRP01000006">
    <property type="protein sequence ID" value="KIL51956.1"/>
    <property type="molecule type" value="Genomic_DNA"/>
</dbReference>
<keyword evidence="2" id="KW-1185">Reference proteome</keyword>
<accession>A0A0C2W5V3</accession>
<comment type="caution">
    <text evidence="1">The sequence shown here is derived from an EMBL/GenBank/DDBJ whole genome shotgun (WGS) entry which is preliminary data.</text>
</comment>
<dbReference type="Gene3D" id="3.40.50.1820">
    <property type="entry name" value="alpha/beta hydrolase"/>
    <property type="match status" value="1"/>
</dbReference>
<protein>
    <submittedName>
        <fullName evidence="1">Uncharacterized protein</fullName>
    </submittedName>
</protein>
<gene>
    <name evidence="1" type="ORF">KP78_03260</name>
</gene>
<sequence>MILKISFRRSVPFELSDAGDFQLEEGGVIVNCKLAYTTFGELNKEKNNMILVPTW</sequence>
<dbReference type="PATRIC" id="fig|889306.3.peg.329"/>
<evidence type="ECO:0000313" key="1">
    <source>
        <dbReference type="EMBL" id="KIL51956.1"/>
    </source>
</evidence>
<dbReference type="InterPro" id="IPR029058">
    <property type="entry name" value="AB_hydrolase_fold"/>
</dbReference>
<dbReference type="STRING" id="889306.KP78_03260"/>
<evidence type="ECO:0000313" key="2">
    <source>
        <dbReference type="Proteomes" id="UP000031938"/>
    </source>
</evidence>
<organism evidence="1 2">
    <name type="scientific">Jeotgalibacillus soli</name>
    <dbReference type="NCBI Taxonomy" id="889306"/>
    <lineage>
        <taxon>Bacteria</taxon>
        <taxon>Bacillati</taxon>
        <taxon>Bacillota</taxon>
        <taxon>Bacilli</taxon>
        <taxon>Bacillales</taxon>
        <taxon>Caryophanaceae</taxon>
        <taxon>Jeotgalibacillus</taxon>
    </lineage>
</organism>
<proteinExistence type="predicted"/>
<dbReference type="AlphaFoldDB" id="A0A0C2W5V3"/>